<dbReference type="AlphaFoldDB" id="A4J3X5"/>
<dbReference type="STRING" id="349161.Dred_1244"/>
<dbReference type="KEGG" id="drm:Dred_1244"/>
<dbReference type="HOGENOM" id="CLU_2478325_0_0_9"/>
<protein>
    <submittedName>
        <fullName evidence="1">Uncharacterized protein</fullName>
    </submittedName>
</protein>
<proteinExistence type="predicted"/>
<name>A4J3X5_DESRM</name>
<gene>
    <name evidence="1" type="ordered locus">Dred_1244</name>
</gene>
<organism evidence="1 2">
    <name type="scientific">Desulforamulus reducens (strain ATCC BAA-1160 / DSM 100696 / MI-1)</name>
    <name type="common">Desulfotomaculum reducens</name>
    <dbReference type="NCBI Taxonomy" id="349161"/>
    <lineage>
        <taxon>Bacteria</taxon>
        <taxon>Bacillati</taxon>
        <taxon>Bacillota</taxon>
        <taxon>Clostridia</taxon>
        <taxon>Eubacteriales</taxon>
        <taxon>Peptococcaceae</taxon>
        <taxon>Desulforamulus</taxon>
    </lineage>
</organism>
<sequence length="87" mass="10309">MTNKLYRINPRYRQYNEPSPFEEMDGFGETSNNHLNTFWRVNQDGHMWLAESCVRGACDRKVFKVCSEAEKWARDYAYSKAKSWGGF</sequence>
<dbReference type="OrthoDB" id="1786950at2"/>
<dbReference type="EMBL" id="CP000612">
    <property type="protein sequence ID" value="ABO49778.1"/>
    <property type="molecule type" value="Genomic_DNA"/>
</dbReference>
<evidence type="ECO:0000313" key="1">
    <source>
        <dbReference type="EMBL" id="ABO49778.1"/>
    </source>
</evidence>
<evidence type="ECO:0000313" key="2">
    <source>
        <dbReference type="Proteomes" id="UP000001556"/>
    </source>
</evidence>
<accession>A4J3X5</accession>
<keyword evidence="2" id="KW-1185">Reference proteome</keyword>
<reference evidence="1 2" key="1">
    <citation type="submission" date="2007-03" db="EMBL/GenBank/DDBJ databases">
        <title>Complete sequence of Desulfotomaculum reducens MI-1.</title>
        <authorList>
            <consortium name="US DOE Joint Genome Institute"/>
            <person name="Copeland A."/>
            <person name="Lucas S."/>
            <person name="Lapidus A."/>
            <person name="Barry K."/>
            <person name="Detter J.C."/>
            <person name="Glavina del Rio T."/>
            <person name="Hammon N."/>
            <person name="Israni S."/>
            <person name="Dalin E."/>
            <person name="Tice H."/>
            <person name="Pitluck S."/>
            <person name="Sims D."/>
            <person name="Brettin T."/>
            <person name="Bruce D."/>
            <person name="Han C."/>
            <person name="Tapia R."/>
            <person name="Schmutz J."/>
            <person name="Larimer F."/>
            <person name="Land M."/>
            <person name="Hauser L."/>
            <person name="Kyrpides N."/>
            <person name="Kim E."/>
            <person name="Tebo B.M."/>
            <person name="Richardson P."/>
        </authorList>
    </citation>
    <scope>NUCLEOTIDE SEQUENCE [LARGE SCALE GENOMIC DNA]</scope>
    <source>
        <strain evidence="1 2">MI-1</strain>
    </source>
</reference>
<dbReference type="RefSeq" id="WP_011877604.1">
    <property type="nucleotide sequence ID" value="NC_009253.1"/>
</dbReference>
<dbReference type="Proteomes" id="UP000001556">
    <property type="component" value="Chromosome"/>
</dbReference>